<dbReference type="GO" id="GO:0016887">
    <property type="term" value="F:ATP hydrolysis activity"/>
    <property type="evidence" value="ECO:0007669"/>
    <property type="project" value="InterPro"/>
</dbReference>
<gene>
    <name evidence="5" type="ORF">DES35_102245</name>
</gene>
<dbReference type="Gene3D" id="3.40.50.300">
    <property type="entry name" value="P-loop containing nucleotide triphosphate hydrolases"/>
    <property type="match status" value="1"/>
</dbReference>
<dbReference type="PANTHER" id="PTHR42781:SF4">
    <property type="entry name" value="SPERMIDINE_PUTRESCINE IMPORT ATP-BINDING PROTEIN POTA"/>
    <property type="match status" value="1"/>
</dbReference>
<comment type="caution">
    <text evidence="5">The sequence shown here is derived from an EMBL/GenBank/DDBJ whole genome shotgun (WGS) entry which is preliminary data.</text>
</comment>
<dbReference type="InterPro" id="IPR050093">
    <property type="entry name" value="ABC_SmlMolc_Importer"/>
</dbReference>
<dbReference type="InterPro" id="IPR015856">
    <property type="entry name" value="ABC_transpr_CbiO/EcfA_su"/>
</dbReference>
<organism evidence="5 6">
    <name type="scientific">Schleiferia thermophila</name>
    <dbReference type="NCBI Taxonomy" id="884107"/>
    <lineage>
        <taxon>Bacteria</taxon>
        <taxon>Pseudomonadati</taxon>
        <taxon>Bacteroidota</taxon>
        <taxon>Flavobacteriia</taxon>
        <taxon>Flavobacteriales</taxon>
        <taxon>Schleiferiaceae</taxon>
        <taxon>Schleiferia</taxon>
    </lineage>
</organism>
<dbReference type="SUPFAM" id="SSF52540">
    <property type="entry name" value="P-loop containing nucleoside triphosphate hydrolases"/>
    <property type="match status" value="1"/>
</dbReference>
<evidence type="ECO:0000313" key="5">
    <source>
        <dbReference type="EMBL" id="RCX03789.1"/>
    </source>
</evidence>
<dbReference type="Pfam" id="PF00005">
    <property type="entry name" value="ABC_tran"/>
    <property type="match status" value="1"/>
</dbReference>
<evidence type="ECO:0000259" key="4">
    <source>
        <dbReference type="PROSITE" id="PS50893"/>
    </source>
</evidence>
<keyword evidence="6" id="KW-1185">Reference proteome</keyword>
<evidence type="ECO:0000313" key="6">
    <source>
        <dbReference type="Proteomes" id="UP000253517"/>
    </source>
</evidence>
<protein>
    <submittedName>
        <fullName evidence="5">ABC-type sugar transport system ATPase subunit</fullName>
    </submittedName>
</protein>
<dbReference type="GO" id="GO:0016020">
    <property type="term" value="C:membrane"/>
    <property type="evidence" value="ECO:0007669"/>
    <property type="project" value="InterPro"/>
</dbReference>
<accession>A0A369A3I6</accession>
<dbReference type="RefSeq" id="WP_037357250.1">
    <property type="nucleotide sequence ID" value="NZ_BHZF01000002.1"/>
</dbReference>
<dbReference type="PROSITE" id="PS00211">
    <property type="entry name" value="ABC_TRANSPORTER_1"/>
    <property type="match status" value="1"/>
</dbReference>
<dbReference type="PANTHER" id="PTHR42781">
    <property type="entry name" value="SPERMIDINE/PUTRESCINE IMPORT ATP-BINDING PROTEIN POTA"/>
    <property type="match status" value="1"/>
</dbReference>
<evidence type="ECO:0000256" key="2">
    <source>
        <dbReference type="ARBA" id="ARBA00022741"/>
    </source>
</evidence>
<dbReference type="Proteomes" id="UP000253517">
    <property type="component" value="Unassembled WGS sequence"/>
</dbReference>
<feature type="domain" description="ABC transporter" evidence="4">
    <location>
        <begin position="3"/>
        <end position="234"/>
    </location>
</feature>
<dbReference type="CDD" id="cd03225">
    <property type="entry name" value="ABC_cobalt_CbiO_domain1"/>
    <property type="match status" value="1"/>
</dbReference>
<evidence type="ECO:0000256" key="3">
    <source>
        <dbReference type="ARBA" id="ARBA00022840"/>
    </source>
</evidence>
<keyword evidence="1" id="KW-0813">Transport</keyword>
<name>A0A369A3I6_9FLAO</name>
<dbReference type="InterPro" id="IPR003593">
    <property type="entry name" value="AAA+_ATPase"/>
</dbReference>
<evidence type="ECO:0000256" key="1">
    <source>
        <dbReference type="ARBA" id="ARBA00022448"/>
    </source>
</evidence>
<sequence length="327" mass="37646">MEVVLRGITFGYQPERLLFDGLNAEFESNKTHVLLGKSGSGKSTLLKILSGDLNPQAGTISSDGQPWHQSEDSVLPGYRHVAFLNQEFDLLPFCTTKENIRRRLSGYSPEEEEEIIRDVSIKLDIKNILNRRATDISGGQKQRVAFAAALARRPKILLLDEPLSNQDFENAENIKDILQYLRGRKTLIITAHEESEALGRADAIHILDNGCILQKDTPERLFEHPKNELCASLLGYYNKLPKDWIEINFKVQIPENGDEYLFTRPHHWVLNKTFGLPCHIMRSEYQGMYHMVLVEVDSFYLYVFYPGTRFEPQDRWKVAYQGFKRSL</sequence>
<dbReference type="PROSITE" id="PS50893">
    <property type="entry name" value="ABC_TRANSPORTER_2"/>
    <property type="match status" value="1"/>
</dbReference>
<dbReference type="SMART" id="SM00382">
    <property type="entry name" value="AAA"/>
    <property type="match status" value="1"/>
</dbReference>
<keyword evidence="5" id="KW-0762">Sugar transport</keyword>
<dbReference type="InterPro" id="IPR003439">
    <property type="entry name" value="ABC_transporter-like_ATP-bd"/>
</dbReference>
<dbReference type="GO" id="GO:0055085">
    <property type="term" value="P:transmembrane transport"/>
    <property type="evidence" value="ECO:0007669"/>
    <property type="project" value="InterPro"/>
</dbReference>
<dbReference type="InterPro" id="IPR017871">
    <property type="entry name" value="ABC_transporter-like_CS"/>
</dbReference>
<reference evidence="5 6" key="1">
    <citation type="submission" date="2018-07" db="EMBL/GenBank/DDBJ databases">
        <title>Genomic Encyclopedia of Type Strains, Phase IV (KMG-IV): sequencing the most valuable type-strain genomes for metagenomic binning, comparative biology and taxonomic classification.</title>
        <authorList>
            <person name="Goeker M."/>
        </authorList>
    </citation>
    <scope>NUCLEOTIDE SEQUENCE [LARGE SCALE GENOMIC DNA]</scope>
    <source>
        <strain evidence="5 6">DSM 21410</strain>
    </source>
</reference>
<dbReference type="InterPro" id="IPR027417">
    <property type="entry name" value="P-loop_NTPase"/>
</dbReference>
<keyword evidence="3" id="KW-0067">ATP-binding</keyword>
<keyword evidence="2" id="KW-0547">Nucleotide-binding</keyword>
<dbReference type="GO" id="GO:0005524">
    <property type="term" value="F:ATP binding"/>
    <property type="evidence" value="ECO:0007669"/>
    <property type="project" value="UniProtKB-KW"/>
</dbReference>
<dbReference type="EMBL" id="QPJS01000002">
    <property type="protein sequence ID" value="RCX03789.1"/>
    <property type="molecule type" value="Genomic_DNA"/>
</dbReference>
<dbReference type="AlphaFoldDB" id="A0A369A3I6"/>
<proteinExistence type="predicted"/>